<organism evidence="2 3">
    <name type="scientific">Leptospira ilyithenensis</name>
    <dbReference type="NCBI Taxonomy" id="2484901"/>
    <lineage>
        <taxon>Bacteria</taxon>
        <taxon>Pseudomonadati</taxon>
        <taxon>Spirochaetota</taxon>
        <taxon>Spirochaetia</taxon>
        <taxon>Leptospirales</taxon>
        <taxon>Leptospiraceae</taxon>
        <taxon>Leptospira</taxon>
    </lineage>
</organism>
<dbReference type="RefSeq" id="WP_135764405.1">
    <property type="nucleotide sequence ID" value="NZ_RQHV01000049.1"/>
</dbReference>
<keyword evidence="3" id="KW-1185">Reference proteome</keyword>
<proteinExistence type="predicted"/>
<dbReference type="Proteomes" id="UP000298264">
    <property type="component" value="Unassembled WGS sequence"/>
</dbReference>
<keyword evidence="1" id="KW-0812">Transmembrane</keyword>
<dbReference type="OrthoDB" id="9820570at2"/>
<evidence type="ECO:0000256" key="1">
    <source>
        <dbReference type="SAM" id="Phobius"/>
    </source>
</evidence>
<dbReference type="EMBL" id="RQHV01000049">
    <property type="protein sequence ID" value="TGN10026.1"/>
    <property type="molecule type" value="Genomic_DNA"/>
</dbReference>
<keyword evidence="1" id="KW-1133">Transmembrane helix</keyword>
<feature type="transmembrane region" description="Helical" evidence="1">
    <location>
        <begin position="20"/>
        <end position="41"/>
    </location>
</feature>
<keyword evidence="1" id="KW-0472">Membrane</keyword>
<comment type="caution">
    <text evidence="2">The sequence shown here is derived from an EMBL/GenBank/DDBJ whole genome shotgun (WGS) entry which is preliminary data.</text>
</comment>
<dbReference type="AlphaFoldDB" id="A0A4R9LPX8"/>
<evidence type="ECO:0000313" key="3">
    <source>
        <dbReference type="Proteomes" id="UP000298264"/>
    </source>
</evidence>
<protein>
    <submittedName>
        <fullName evidence="2">Uncharacterized protein</fullName>
    </submittedName>
</protein>
<sequence length="262" mass="31198">MGFLKKKILKYVTPDKLVILLANSIVIALILVTINTFLVYFELKTSNPNYSPRGRNIGSVHKDKWEKENIQSQINQMQTIERRNKNIRELKSFARWYCLLLNHLNEKFDLPDLLISENENAAVLLKLFQTERGKNKNVKFEQISFLISSDYEDHKLSDSLIPQKQTFIEIAHITSFYPDLFFMKDVWENLIKDPDKLYKFLVLILETKESYNDTDPSHINSDLWTYTLPEHNRIFFKETFEMKAKNERTYFINVTYQIIRIE</sequence>
<evidence type="ECO:0000313" key="2">
    <source>
        <dbReference type="EMBL" id="TGN10026.1"/>
    </source>
</evidence>
<reference evidence="2" key="1">
    <citation type="journal article" date="2019" name="PLoS Negl. Trop. Dis.">
        <title>Revisiting the worldwide diversity of Leptospira species in the environment.</title>
        <authorList>
            <person name="Vincent A.T."/>
            <person name="Schiettekatte O."/>
            <person name="Bourhy P."/>
            <person name="Veyrier F.J."/>
            <person name="Picardeau M."/>
        </authorList>
    </citation>
    <scope>NUCLEOTIDE SEQUENCE [LARGE SCALE GENOMIC DNA]</scope>
    <source>
        <strain evidence="2">201400974</strain>
    </source>
</reference>
<name>A0A4R9LPX8_9LEPT</name>
<accession>A0A4R9LPX8</accession>
<gene>
    <name evidence="2" type="ORF">EHS11_10710</name>
</gene>